<dbReference type="Pfam" id="PF10865">
    <property type="entry name" value="DUF2703"/>
    <property type="match status" value="1"/>
</dbReference>
<sequence length="106" mass="12200">MKMHIRFLYFEGCPNSEPALKMLKEVLSEKNIKDDIDIVKIESEEDAYRYKFLGSPSIHINGEDIEKERRNDEPLYGCRVYKVNGHNSGVPPKEMISKAIDEALAI</sequence>
<proteinExistence type="predicted"/>
<dbReference type="BioCyc" id="TSAC1094508:GLMA-1356-MONOMER"/>
<dbReference type="Gene3D" id="3.40.30.10">
    <property type="entry name" value="Glutaredoxin"/>
    <property type="match status" value="1"/>
</dbReference>
<evidence type="ECO:0000313" key="2">
    <source>
        <dbReference type="Proteomes" id="UP000006178"/>
    </source>
</evidence>
<dbReference type="STRING" id="1094508.Tsac_1334"/>
<dbReference type="AlphaFoldDB" id="I3VUZ6"/>
<dbReference type="KEGG" id="tsh:Tsac_1334"/>
<keyword evidence="2" id="KW-1185">Reference proteome</keyword>
<name>I3VUZ6_THESW</name>
<organism evidence="1 2">
    <name type="scientific">Thermoanaerobacterium saccharolyticum (strain DSM 8691 / JW/SL-YS485)</name>
    <dbReference type="NCBI Taxonomy" id="1094508"/>
    <lineage>
        <taxon>Bacteria</taxon>
        <taxon>Bacillati</taxon>
        <taxon>Bacillota</taxon>
        <taxon>Clostridia</taxon>
        <taxon>Thermoanaerobacterales</taxon>
        <taxon>Thermoanaerobacteraceae</taxon>
        <taxon>Thermoanaerobacterium</taxon>
    </lineage>
</organism>
<dbReference type="RefSeq" id="WP_014758219.1">
    <property type="nucleotide sequence ID" value="NC_017992.1"/>
</dbReference>
<dbReference type="PATRIC" id="fig|1094508.3.peg.1348"/>
<reference evidence="1 2" key="1">
    <citation type="journal article" date="2014" name="Appl. Environ. Microbiol.">
        <title>Profile of Secreted Hydrolases, Associated Proteins, and SlpA in Thermoanaerobacterium saccharolyticum during the Degradation of Hemicellulose.</title>
        <authorList>
            <person name="Currie D.H."/>
            <person name="Guss A.M."/>
            <person name="Herring C.D."/>
            <person name="Giannone R.J."/>
            <person name="Johnson C.M."/>
            <person name="Lankford P.K."/>
            <person name="Brown S.D."/>
            <person name="Hettich R.L."/>
            <person name="Lynd L.R."/>
        </authorList>
    </citation>
    <scope>NUCLEOTIDE SEQUENCE [LARGE SCALE GENOMIC DNA]</scope>
    <source>
        <strain evidence="2">DSM 8691 / JW/SL-YS485</strain>
    </source>
</reference>
<dbReference type="GO" id="GO:0016829">
    <property type="term" value="F:lyase activity"/>
    <property type="evidence" value="ECO:0007669"/>
    <property type="project" value="UniProtKB-KW"/>
</dbReference>
<dbReference type="EMBL" id="CP003184">
    <property type="protein sequence ID" value="AFK86341.1"/>
    <property type="molecule type" value="Genomic_DNA"/>
</dbReference>
<keyword evidence="1" id="KW-0456">Lyase</keyword>
<gene>
    <name evidence="1" type="ordered locus">Tsac_1334</name>
</gene>
<dbReference type="Proteomes" id="UP000006178">
    <property type="component" value="Chromosome"/>
</dbReference>
<dbReference type="eggNOG" id="ENOG503335G">
    <property type="taxonomic scope" value="Bacteria"/>
</dbReference>
<protein>
    <submittedName>
        <fullName evidence="1">Alkylmercury lyase</fullName>
    </submittedName>
</protein>
<evidence type="ECO:0000313" key="1">
    <source>
        <dbReference type="EMBL" id="AFK86341.1"/>
    </source>
</evidence>
<accession>I3VUZ6</accession>
<dbReference type="InterPro" id="IPR021219">
    <property type="entry name" value="DUF2703"/>
</dbReference>